<feature type="compositionally biased region" description="Basic residues" evidence="9">
    <location>
        <begin position="226"/>
        <end position="238"/>
    </location>
</feature>
<feature type="domain" description="18S rRNA (guanine(1575)-N(7))-methyltransferase Bud23 C-terminal" evidence="11">
    <location>
        <begin position="218"/>
        <end position="270"/>
    </location>
</feature>
<dbReference type="Gene3D" id="3.40.50.150">
    <property type="entry name" value="Vaccinia Virus protein VP39"/>
    <property type="match status" value="1"/>
</dbReference>
<keyword evidence="13" id="KW-1185">Reference proteome</keyword>
<evidence type="ECO:0000256" key="1">
    <source>
        <dbReference type="ARBA" id="ARBA00004123"/>
    </source>
</evidence>
<keyword evidence="5" id="KW-0489">Methyltransferase</keyword>
<dbReference type="PANTHER" id="PTHR12734">
    <property type="entry name" value="METHYLTRANSFERASE-RELATED"/>
    <property type="match status" value="1"/>
</dbReference>
<comment type="subcellular location">
    <subcellularLocation>
        <location evidence="2">Cytoplasm</location>
    </subcellularLocation>
    <subcellularLocation>
        <location evidence="1">Nucleus</location>
    </subcellularLocation>
</comment>
<evidence type="ECO:0000256" key="8">
    <source>
        <dbReference type="ARBA" id="ARBA00023242"/>
    </source>
</evidence>
<proteinExistence type="inferred from homology"/>
<feature type="compositionally biased region" description="Basic residues" evidence="9">
    <location>
        <begin position="261"/>
        <end position="273"/>
    </location>
</feature>
<evidence type="ECO:0000256" key="7">
    <source>
        <dbReference type="ARBA" id="ARBA00022691"/>
    </source>
</evidence>
<evidence type="ECO:0000259" key="10">
    <source>
        <dbReference type="Pfam" id="PF08241"/>
    </source>
</evidence>
<protein>
    <submittedName>
        <fullName evidence="12">Uncharacterized protein</fullName>
    </submittedName>
</protein>
<dbReference type="InterPro" id="IPR013216">
    <property type="entry name" value="Methyltransf_11"/>
</dbReference>
<feature type="domain" description="Methyltransferase type 11" evidence="10">
    <location>
        <begin position="46"/>
        <end position="150"/>
    </location>
</feature>
<dbReference type="InterPro" id="IPR039769">
    <property type="entry name" value="Bud23-like"/>
</dbReference>
<sequence length="273" mass="30010">MASNFYNDTEARKYDTNSRMVGIQSEITERAVELLQLAPERASFVLDVGCGSGLSGKVLEEGGHYWLGCDVSRSMLEVAQERESSTAGDLYHHDMGTGLPFRAGSFDGCVSVSALQWLCYSNSSKQVPKKRLVRFFSALYNVLKKGARAVLQFYPETPEQAVLIAECASKVGFAGGIVVDYPNSTKAKKHYLVLSFERGFNAPRGLDAKGVGQKPGGVRVDSGKGGKGKVVRKQKGGGKTKEWILHKKSVQAKKDMDVRKNTRFTGRKRKDKF</sequence>
<dbReference type="EMBL" id="BRYB01000109">
    <property type="protein sequence ID" value="GMI22913.1"/>
    <property type="molecule type" value="Genomic_DNA"/>
</dbReference>
<dbReference type="Pfam" id="PF12589">
    <property type="entry name" value="WBS_methylT"/>
    <property type="match status" value="1"/>
</dbReference>
<feature type="region of interest" description="Disordered" evidence="9">
    <location>
        <begin position="217"/>
        <end position="273"/>
    </location>
</feature>
<dbReference type="CDD" id="cd02440">
    <property type="entry name" value="AdoMet_MTases"/>
    <property type="match status" value="1"/>
</dbReference>
<keyword evidence="6" id="KW-0808">Transferase</keyword>
<keyword evidence="4" id="KW-0963">Cytoplasm</keyword>
<organism evidence="12 13">
    <name type="scientific">Tetraparma gracilis</name>
    <dbReference type="NCBI Taxonomy" id="2962635"/>
    <lineage>
        <taxon>Eukaryota</taxon>
        <taxon>Sar</taxon>
        <taxon>Stramenopiles</taxon>
        <taxon>Ochrophyta</taxon>
        <taxon>Bolidophyceae</taxon>
        <taxon>Parmales</taxon>
        <taxon>Triparmaceae</taxon>
        <taxon>Tetraparma</taxon>
    </lineage>
</organism>
<dbReference type="InterPro" id="IPR022238">
    <property type="entry name" value="Bud23_C"/>
</dbReference>
<evidence type="ECO:0000259" key="11">
    <source>
        <dbReference type="Pfam" id="PF12589"/>
    </source>
</evidence>
<evidence type="ECO:0000256" key="4">
    <source>
        <dbReference type="ARBA" id="ARBA00022490"/>
    </source>
</evidence>
<evidence type="ECO:0000256" key="6">
    <source>
        <dbReference type="ARBA" id="ARBA00022679"/>
    </source>
</evidence>
<evidence type="ECO:0000256" key="3">
    <source>
        <dbReference type="ARBA" id="ARBA00005547"/>
    </source>
</evidence>
<evidence type="ECO:0000313" key="12">
    <source>
        <dbReference type="EMBL" id="GMI22913.1"/>
    </source>
</evidence>
<evidence type="ECO:0000313" key="13">
    <source>
        <dbReference type="Proteomes" id="UP001165060"/>
    </source>
</evidence>
<comment type="caution">
    <text evidence="12">The sequence shown here is derived from an EMBL/GenBank/DDBJ whole genome shotgun (WGS) entry which is preliminary data.</text>
</comment>
<comment type="similarity">
    <text evidence="3">Belongs to the class I-like SAM-binding methyltransferase superfamily. BUD23/WBSCR22 family.</text>
</comment>
<dbReference type="SUPFAM" id="SSF53335">
    <property type="entry name" value="S-adenosyl-L-methionine-dependent methyltransferases"/>
    <property type="match status" value="1"/>
</dbReference>
<evidence type="ECO:0000256" key="2">
    <source>
        <dbReference type="ARBA" id="ARBA00004496"/>
    </source>
</evidence>
<evidence type="ECO:0000256" key="9">
    <source>
        <dbReference type="SAM" id="MobiDB-lite"/>
    </source>
</evidence>
<accession>A0ABQ6MB56</accession>
<evidence type="ECO:0000256" key="5">
    <source>
        <dbReference type="ARBA" id="ARBA00022603"/>
    </source>
</evidence>
<name>A0ABQ6MB56_9STRA</name>
<dbReference type="InterPro" id="IPR029063">
    <property type="entry name" value="SAM-dependent_MTases_sf"/>
</dbReference>
<dbReference type="Proteomes" id="UP001165060">
    <property type="component" value="Unassembled WGS sequence"/>
</dbReference>
<keyword evidence="7" id="KW-0949">S-adenosyl-L-methionine</keyword>
<gene>
    <name evidence="12" type="ORF">TeGR_g9838</name>
</gene>
<dbReference type="PANTHER" id="PTHR12734:SF0">
    <property type="entry name" value="18S RRNA (GUANINE-N(7))-METHYLTRANSFERASE-RELATED"/>
    <property type="match status" value="1"/>
</dbReference>
<reference evidence="12 13" key="1">
    <citation type="journal article" date="2023" name="Commun. Biol.">
        <title>Genome analysis of Parmales, the sister group of diatoms, reveals the evolutionary specialization of diatoms from phago-mixotrophs to photoautotrophs.</title>
        <authorList>
            <person name="Ban H."/>
            <person name="Sato S."/>
            <person name="Yoshikawa S."/>
            <person name="Yamada K."/>
            <person name="Nakamura Y."/>
            <person name="Ichinomiya M."/>
            <person name="Sato N."/>
            <person name="Blanc-Mathieu R."/>
            <person name="Endo H."/>
            <person name="Kuwata A."/>
            <person name="Ogata H."/>
        </authorList>
    </citation>
    <scope>NUCLEOTIDE SEQUENCE [LARGE SCALE GENOMIC DNA]</scope>
</reference>
<keyword evidence="8" id="KW-0539">Nucleus</keyword>
<dbReference type="Pfam" id="PF08241">
    <property type="entry name" value="Methyltransf_11"/>
    <property type="match status" value="1"/>
</dbReference>